<dbReference type="SUPFAM" id="SSF46785">
    <property type="entry name" value="Winged helix' DNA-binding domain"/>
    <property type="match status" value="1"/>
</dbReference>
<evidence type="ECO:0000313" key="7">
    <source>
        <dbReference type="Proteomes" id="UP000008130"/>
    </source>
</evidence>
<dbReference type="GO" id="GO:0043565">
    <property type="term" value="F:sequence-specific DNA binding"/>
    <property type="evidence" value="ECO:0007669"/>
    <property type="project" value="TreeGrafter"/>
</dbReference>
<dbReference type="PROSITE" id="PS50931">
    <property type="entry name" value="HTH_LYSR"/>
    <property type="match status" value="1"/>
</dbReference>
<sequence>MISLRALHAFSLLARHGRAAQAADSLGVSPSALSHLLRKLESELGATLVLRDGRGLMLTDEGQRLAIGLGDAFERIENAVDSFRRRGRTELRISTVSTFATRWLIPRLPDFQSRQADVELLLSASTRVVDLDRENYDCAIRLGTGDWPGVEAVLLWREHLAVAMAPRLLREPGQDPQQVLRGLRLLHSAARRDDWQKWLVHAGLQHPDATSGTVLESRDLAIQAAIAGMGAIVIDRRFVELELSAGHLVMPDWPVMPLKTGYWFVRTPNRPLSRPVAGFRDWLVQTARAANPDGETKAENQAK</sequence>
<name>F2J1Z9_POLGS</name>
<dbReference type="OrthoDB" id="9813056at2"/>
<dbReference type="GO" id="GO:0006351">
    <property type="term" value="P:DNA-templated transcription"/>
    <property type="evidence" value="ECO:0007669"/>
    <property type="project" value="TreeGrafter"/>
</dbReference>
<dbReference type="SUPFAM" id="SSF53850">
    <property type="entry name" value="Periplasmic binding protein-like II"/>
    <property type="match status" value="1"/>
</dbReference>
<gene>
    <name evidence="6" type="ordered locus">SL003B_3639</name>
</gene>
<evidence type="ECO:0000256" key="2">
    <source>
        <dbReference type="ARBA" id="ARBA00023015"/>
    </source>
</evidence>
<reference evidence="6 7" key="1">
    <citation type="journal article" date="2011" name="J. Bacteriol.">
        <title>Complete genome sequence of Polymorphum gilvum SL003B-26A1T, a crude oil-degrading bacterium from oil-polluted saline soil.</title>
        <authorList>
            <person name="Li S.G."/>
            <person name="Tang Y.Q."/>
            <person name="Nie Y."/>
            <person name="Cai M."/>
            <person name="Wu X.L."/>
        </authorList>
    </citation>
    <scope>NUCLEOTIDE SEQUENCE [LARGE SCALE GENOMIC DNA]</scope>
    <source>
        <strain evidence="7">LMG 25793 / CGMCC 1.9160 / SL003B-26A1</strain>
    </source>
</reference>
<organism evidence="6 7">
    <name type="scientific">Polymorphum gilvum (strain LMG 25793 / CGMCC 1.9160 / SL003B-26A1)</name>
    <dbReference type="NCBI Taxonomy" id="991905"/>
    <lineage>
        <taxon>Bacteria</taxon>
        <taxon>Pseudomonadati</taxon>
        <taxon>Pseudomonadota</taxon>
        <taxon>Alphaproteobacteria</taxon>
        <taxon>Rhodobacterales</taxon>
        <taxon>Paracoccaceae</taxon>
        <taxon>Polymorphum</taxon>
    </lineage>
</organism>
<dbReference type="Pfam" id="PF00126">
    <property type="entry name" value="HTH_1"/>
    <property type="match status" value="1"/>
</dbReference>
<dbReference type="Gene3D" id="3.40.190.10">
    <property type="entry name" value="Periplasmic binding protein-like II"/>
    <property type="match status" value="2"/>
</dbReference>
<feature type="domain" description="HTH lysR-type" evidence="5">
    <location>
        <begin position="2"/>
        <end position="59"/>
    </location>
</feature>
<dbReference type="PATRIC" id="fig|991905.3.peg.3756"/>
<dbReference type="PANTHER" id="PTHR30537">
    <property type="entry name" value="HTH-TYPE TRANSCRIPTIONAL REGULATOR"/>
    <property type="match status" value="1"/>
</dbReference>
<dbReference type="STRING" id="991905.SL003B_3639"/>
<evidence type="ECO:0000259" key="5">
    <source>
        <dbReference type="PROSITE" id="PS50931"/>
    </source>
</evidence>
<comment type="similarity">
    <text evidence="1">Belongs to the LysR transcriptional regulatory family.</text>
</comment>
<accession>F2J1Z9</accession>
<dbReference type="HOGENOM" id="CLU_039613_37_2_5"/>
<dbReference type="KEGG" id="pgv:SL003B_3639"/>
<protein>
    <submittedName>
        <fullName evidence="6">Transcriptional activator ampR family protein</fullName>
    </submittedName>
</protein>
<dbReference type="InterPro" id="IPR058163">
    <property type="entry name" value="LysR-type_TF_proteobact-type"/>
</dbReference>
<keyword evidence="3" id="KW-0238">DNA-binding</keyword>
<dbReference type="InterPro" id="IPR005119">
    <property type="entry name" value="LysR_subst-bd"/>
</dbReference>
<dbReference type="InterPro" id="IPR036390">
    <property type="entry name" value="WH_DNA-bd_sf"/>
</dbReference>
<proteinExistence type="inferred from homology"/>
<dbReference type="PANTHER" id="PTHR30537:SF26">
    <property type="entry name" value="GLYCINE CLEAVAGE SYSTEM TRANSCRIPTIONAL ACTIVATOR"/>
    <property type="match status" value="1"/>
</dbReference>
<dbReference type="AlphaFoldDB" id="F2J1Z9"/>
<dbReference type="InterPro" id="IPR000847">
    <property type="entry name" value="LysR_HTH_N"/>
</dbReference>
<dbReference type="InterPro" id="IPR036388">
    <property type="entry name" value="WH-like_DNA-bd_sf"/>
</dbReference>
<dbReference type="Pfam" id="PF03466">
    <property type="entry name" value="LysR_substrate"/>
    <property type="match status" value="1"/>
</dbReference>
<keyword evidence="7" id="KW-1185">Reference proteome</keyword>
<dbReference type="GO" id="GO:0003700">
    <property type="term" value="F:DNA-binding transcription factor activity"/>
    <property type="evidence" value="ECO:0007669"/>
    <property type="project" value="InterPro"/>
</dbReference>
<dbReference type="RefSeq" id="WP_013654369.1">
    <property type="nucleotide sequence ID" value="NC_015259.1"/>
</dbReference>
<evidence type="ECO:0000256" key="1">
    <source>
        <dbReference type="ARBA" id="ARBA00009437"/>
    </source>
</evidence>
<dbReference type="Gene3D" id="1.10.10.10">
    <property type="entry name" value="Winged helix-like DNA-binding domain superfamily/Winged helix DNA-binding domain"/>
    <property type="match status" value="1"/>
</dbReference>
<evidence type="ECO:0000256" key="3">
    <source>
        <dbReference type="ARBA" id="ARBA00023125"/>
    </source>
</evidence>
<keyword evidence="4" id="KW-0804">Transcription</keyword>
<dbReference type="Proteomes" id="UP000008130">
    <property type="component" value="Chromosome"/>
</dbReference>
<dbReference type="eggNOG" id="COG0583">
    <property type="taxonomic scope" value="Bacteria"/>
</dbReference>
<keyword evidence="2" id="KW-0805">Transcription regulation</keyword>
<evidence type="ECO:0000313" key="6">
    <source>
        <dbReference type="EMBL" id="ADZ72060.1"/>
    </source>
</evidence>
<dbReference type="CDD" id="cd08432">
    <property type="entry name" value="PBP2_GcdR_TrpI_HvrB_AmpR_like"/>
    <property type="match status" value="1"/>
</dbReference>
<evidence type="ECO:0000256" key="4">
    <source>
        <dbReference type="ARBA" id="ARBA00023163"/>
    </source>
</evidence>
<dbReference type="EMBL" id="CP002568">
    <property type="protein sequence ID" value="ADZ72060.1"/>
    <property type="molecule type" value="Genomic_DNA"/>
</dbReference>